<protein>
    <submittedName>
        <fullName evidence="1">Uncharacterized protein</fullName>
    </submittedName>
</protein>
<reference evidence="1 2" key="1">
    <citation type="journal article" date="2024" name="Environ. Microbiol.">
        <title>Novel evolutionary insights on the interactions of the Holosporales (Alphaproteobacteria) with eukaryotic hosts from comparative genomics.</title>
        <authorList>
            <person name="Giovannini M."/>
            <person name="Petroni G."/>
            <person name="Castelli M."/>
        </authorList>
    </citation>
    <scope>NUCLEOTIDE SEQUENCE [LARGE SCALE GENOMIC DNA]</scope>
    <source>
        <strain evidence="1 2">US_Bl 15I1</strain>
    </source>
</reference>
<dbReference type="Proteomes" id="UP001330434">
    <property type="component" value="Chromosome"/>
</dbReference>
<name>A0ABZ2C3C5_9PROT</name>
<keyword evidence="2" id="KW-1185">Reference proteome</keyword>
<accession>A0ABZ2C3C5</accession>
<proteinExistence type="predicted"/>
<organism evidence="1 2">
    <name type="scientific">Candidatus Bealeia paramacronuclearis</name>
    <dbReference type="NCBI Taxonomy" id="1921001"/>
    <lineage>
        <taxon>Bacteria</taxon>
        <taxon>Pseudomonadati</taxon>
        <taxon>Pseudomonadota</taxon>
        <taxon>Alphaproteobacteria</taxon>
        <taxon>Holosporales</taxon>
        <taxon>Holosporaceae</taxon>
        <taxon>Candidatus Bealeia</taxon>
    </lineage>
</organism>
<dbReference type="EMBL" id="CP133270">
    <property type="protein sequence ID" value="WVX66833.1"/>
    <property type="molecule type" value="Genomic_DNA"/>
</dbReference>
<gene>
    <name evidence="1" type="ORF">Bealeia1_01020</name>
</gene>
<evidence type="ECO:0000313" key="1">
    <source>
        <dbReference type="EMBL" id="WVX66833.1"/>
    </source>
</evidence>
<sequence>MGIFQKYLEDQLRMQAIRFSNPLFKSGSTIIESMRNCKDYCEEKLDNLLKKFNI</sequence>
<evidence type="ECO:0000313" key="2">
    <source>
        <dbReference type="Proteomes" id="UP001330434"/>
    </source>
</evidence>